<dbReference type="PROSITE" id="PS51747">
    <property type="entry name" value="CYT_DCMP_DEAMINASES_2"/>
    <property type="match status" value="1"/>
</dbReference>
<dbReference type="InterPro" id="IPR016192">
    <property type="entry name" value="APOBEC/CMP_deaminase_Zn-bd"/>
</dbReference>
<evidence type="ECO:0000256" key="2">
    <source>
        <dbReference type="ARBA" id="ARBA00004910"/>
    </source>
</evidence>
<dbReference type="GO" id="GO:0008703">
    <property type="term" value="F:5-amino-6-(5-phosphoribosylamino)uracil reductase activity"/>
    <property type="evidence" value="ECO:0007669"/>
    <property type="project" value="InterPro"/>
</dbReference>
<evidence type="ECO:0000256" key="7">
    <source>
        <dbReference type="ARBA" id="ARBA00023002"/>
    </source>
</evidence>
<evidence type="ECO:0000259" key="9">
    <source>
        <dbReference type="PROSITE" id="PS51747"/>
    </source>
</evidence>
<keyword evidence="5" id="KW-0862">Zinc</keyword>
<dbReference type="NCBIfam" id="TIGR00326">
    <property type="entry name" value="eubact_ribD"/>
    <property type="match status" value="1"/>
</dbReference>
<dbReference type="InterPro" id="IPR002734">
    <property type="entry name" value="RibDG_C"/>
</dbReference>
<comment type="pathway">
    <text evidence="1">Cofactor biosynthesis; riboflavin biosynthesis; 5-amino-6-(D-ribitylamino)uracil from GTP: step 2/4.</text>
</comment>
<dbReference type="UniPathway" id="UPA00275">
    <property type="reaction ID" value="UER00401"/>
</dbReference>
<dbReference type="Pfam" id="PF01872">
    <property type="entry name" value="RibD_C"/>
    <property type="match status" value="1"/>
</dbReference>
<dbReference type="RefSeq" id="XP_065222348.1">
    <property type="nucleotide sequence ID" value="XM_065366276.1"/>
</dbReference>
<dbReference type="InterPro" id="IPR011549">
    <property type="entry name" value="RibD_C"/>
</dbReference>
<dbReference type="PIRSF" id="PIRSF006769">
    <property type="entry name" value="RibD"/>
    <property type="match status" value="1"/>
</dbReference>
<dbReference type="InterPro" id="IPR004794">
    <property type="entry name" value="Eubact_RibD"/>
</dbReference>
<dbReference type="InterPro" id="IPR016193">
    <property type="entry name" value="Cytidine_deaminase-like"/>
</dbReference>
<proteinExistence type="evidence at transcript level"/>
<evidence type="ECO:0000256" key="8">
    <source>
        <dbReference type="ARBA" id="ARBA00023268"/>
    </source>
</evidence>
<accession>S5NZR3</accession>
<dbReference type="InterPro" id="IPR002125">
    <property type="entry name" value="CMP_dCMP_dom"/>
</dbReference>
<sequence length="361" mass="39326">MTDEQYMSVALKLAEKNLGDVFPNPTVGCVIVKDGAIIGKGCTAVGGRPHAEKLALQNTKEDTEGGTMYVTLEPCCHHGVTGPCTEEVIKSKVSRVVVAAMDPDPRVSGGGIRALEEAGIRVDQGVMREEAEALNVGFFTTRLRNRPYITCKVATTLDGKIASFTGHSKWITGEDTRRWVHELRAKYDAVMIGSNTLVADDPLLTCRIPGLESKSPIRLVVDTQGKLNADHNVAKTADQVDTWVVTNNRKHQLVENVKYLEVNSSNDSKVCLKDLTTKLVSRIGITRLLVEGGGVLVTQMLKRNLVDRLIICRSGKILGNDGIPFVGNLALESIGKCYVFKKAQIIDLSDDVVEIWDSVAK</sequence>
<dbReference type="PANTHER" id="PTHR38011:SF7">
    <property type="entry name" value="2,5-DIAMINO-6-RIBOSYLAMINO-4(3H)-PYRIMIDINONE 5'-PHOSPHATE REDUCTASE"/>
    <property type="match status" value="1"/>
</dbReference>
<dbReference type="GO" id="GO:0008270">
    <property type="term" value="F:zinc ion binding"/>
    <property type="evidence" value="ECO:0007669"/>
    <property type="project" value="InterPro"/>
</dbReference>
<evidence type="ECO:0000256" key="4">
    <source>
        <dbReference type="ARBA" id="ARBA00022723"/>
    </source>
</evidence>
<dbReference type="RefSeq" id="XP_065222347.1">
    <property type="nucleotide sequence ID" value="XM_065366275.1"/>
</dbReference>
<dbReference type="AlphaFoldDB" id="S5NZR3"/>
<keyword evidence="8" id="KW-0511">Multifunctional enzyme</keyword>
<dbReference type="CDD" id="cd01284">
    <property type="entry name" value="Riboflavin_deaminase-reductase"/>
    <property type="match status" value="1"/>
</dbReference>
<reference evidence="10" key="1">
    <citation type="journal article" date="2013" name="Cell">
        <title>Horizontal gene transfer from diverse bacteria to an insect genome enables a tripartite nested mealybug symbiosis.</title>
        <authorList>
            <person name="Husnik F."/>
            <person name="Nikoh N."/>
            <person name="Koga R."/>
            <person name="Ross L."/>
            <person name="Duncan R.P."/>
            <person name="Fujie M."/>
            <person name="Tanaka M."/>
            <person name="Satoh N."/>
            <person name="Bachtrog D."/>
            <person name="Wilson A.C."/>
            <person name="von Dohlen C.D."/>
            <person name="Fukatsu T."/>
            <person name="McCutcheon J.P."/>
        </authorList>
    </citation>
    <scope>NUCLEOTIDE SEQUENCE</scope>
</reference>
<evidence type="ECO:0000256" key="1">
    <source>
        <dbReference type="ARBA" id="ARBA00004882"/>
    </source>
</evidence>
<dbReference type="Gene3D" id="3.40.430.10">
    <property type="entry name" value="Dihydrofolate Reductase, subunit A"/>
    <property type="match status" value="1"/>
</dbReference>
<keyword evidence="7" id="KW-0560">Oxidoreductase</keyword>
<evidence type="ECO:0000256" key="6">
    <source>
        <dbReference type="ARBA" id="ARBA00022857"/>
    </source>
</evidence>
<evidence type="ECO:0000256" key="3">
    <source>
        <dbReference type="ARBA" id="ARBA00022619"/>
    </source>
</evidence>
<dbReference type="SUPFAM" id="SSF53597">
    <property type="entry name" value="Dihydrofolate reductase-like"/>
    <property type="match status" value="1"/>
</dbReference>
<evidence type="ECO:0000256" key="5">
    <source>
        <dbReference type="ARBA" id="ARBA00022833"/>
    </source>
</evidence>
<protein>
    <submittedName>
        <fullName evidence="10">Fused deaminase reductase</fullName>
    </submittedName>
</protein>
<keyword evidence="6" id="KW-0521">NADP</keyword>
<dbReference type="PANTHER" id="PTHR38011">
    <property type="entry name" value="DIHYDROFOLATE REDUCTASE FAMILY PROTEIN (AFU_ORTHOLOGUE AFUA_8G06820)"/>
    <property type="match status" value="1"/>
</dbReference>
<name>S5NZR3_9HEMI</name>
<organism evidence="10">
    <name type="scientific">Planococcus citri</name>
    <name type="common">citrus mealybug</name>
    <dbReference type="NCBI Taxonomy" id="170843"/>
    <lineage>
        <taxon>Eukaryota</taxon>
        <taxon>Metazoa</taxon>
        <taxon>Ecdysozoa</taxon>
        <taxon>Arthropoda</taxon>
        <taxon>Hexapoda</taxon>
        <taxon>Insecta</taxon>
        <taxon>Pterygota</taxon>
        <taxon>Neoptera</taxon>
        <taxon>Paraneoptera</taxon>
        <taxon>Hemiptera</taxon>
        <taxon>Sternorrhyncha</taxon>
        <taxon>Coccoidea</taxon>
        <taxon>Pseudococcidae</taxon>
        <taxon>Planococcus</taxon>
    </lineage>
</organism>
<dbReference type="GO" id="GO:0050661">
    <property type="term" value="F:NADP binding"/>
    <property type="evidence" value="ECO:0007669"/>
    <property type="project" value="InterPro"/>
</dbReference>
<dbReference type="GO" id="GO:0009231">
    <property type="term" value="P:riboflavin biosynthetic process"/>
    <property type="evidence" value="ECO:0007669"/>
    <property type="project" value="UniProtKB-UniPathway"/>
</dbReference>
<dbReference type="InterPro" id="IPR050765">
    <property type="entry name" value="Riboflavin_Biosynth_HTPR"/>
</dbReference>
<reference evidence="10" key="2">
    <citation type="submission" date="2013-05" db="EMBL/GenBank/DDBJ databases">
        <authorList>
            <person name="McCutcheon J."/>
        </authorList>
    </citation>
    <scope>NUCLEOTIDE SEQUENCE</scope>
</reference>
<dbReference type="GO" id="GO:0008835">
    <property type="term" value="F:diaminohydroxyphosphoribosylaminopyrimidine deaminase activity"/>
    <property type="evidence" value="ECO:0007669"/>
    <property type="project" value="InterPro"/>
</dbReference>
<dbReference type="Gene3D" id="3.40.140.10">
    <property type="entry name" value="Cytidine Deaminase, domain 2"/>
    <property type="match status" value="1"/>
</dbReference>
<keyword evidence="3" id="KW-0686">Riboflavin biosynthesis</keyword>
<keyword evidence="4" id="KW-0479">Metal-binding</keyword>
<dbReference type="EMBL" id="KF021957">
    <property type="protein sequence ID" value="AGR65708.1"/>
    <property type="molecule type" value="mRNA"/>
</dbReference>
<dbReference type="Pfam" id="PF00383">
    <property type="entry name" value="dCMP_cyt_deam_1"/>
    <property type="match status" value="1"/>
</dbReference>
<comment type="pathway">
    <text evidence="2">Cofactor biosynthesis; riboflavin biosynthesis; 5-amino-6-(D-ribitylamino)uracil from GTP: step 3/4.</text>
</comment>
<dbReference type="NCBIfam" id="TIGR00227">
    <property type="entry name" value="ribD_Cterm"/>
    <property type="match status" value="1"/>
</dbReference>
<dbReference type="SUPFAM" id="SSF53927">
    <property type="entry name" value="Cytidine deaminase-like"/>
    <property type="match status" value="1"/>
</dbReference>
<dbReference type="GeneID" id="135846911"/>
<dbReference type="PROSITE" id="PS00903">
    <property type="entry name" value="CYT_DCMP_DEAMINASES_1"/>
    <property type="match status" value="1"/>
</dbReference>
<feature type="domain" description="CMP/dCMP-type deaminase" evidence="9">
    <location>
        <begin position="1"/>
        <end position="123"/>
    </location>
</feature>
<dbReference type="InterPro" id="IPR024072">
    <property type="entry name" value="DHFR-like_dom_sf"/>
</dbReference>
<dbReference type="OrthoDB" id="448305at2759"/>
<evidence type="ECO:0000313" key="10">
    <source>
        <dbReference type="EMBL" id="AGR65708.1"/>
    </source>
</evidence>